<evidence type="ECO:0000256" key="5">
    <source>
        <dbReference type="RuleBase" id="RU000590"/>
    </source>
</evidence>
<keyword evidence="1" id="KW-0645">Protease</keyword>
<dbReference type="GO" id="GO:0006508">
    <property type="term" value="P:proteolysis"/>
    <property type="evidence" value="ECO:0007669"/>
    <property type="project" value="UniProtKB-KW"/>
</dbReference>
<evidence type="ECO:0000259" key="7">
    <source>
        <dbReference type="Pfam" id="PF01321"/>
    </source>
</evidence>
<gene>
    <name evidence="8" type="ORF">KOR34_47530</name>
</gene>
<dbReference type="Gene3D" id="3.40.350.10">
    <property type="entry name" value="Creatinase/prolidase N-terminal domain"/>
    <property type="match status" value="1"/>
</dbReference>
<dbReference type="GO" id="GO:0046872">
    <property type="term" value="F:metal ion binding"/>
    <property type="evidence" value="ECO:0007669"/>
    <property type="project" value="UniProtKB-KW"/>
</dbReference>
<dbReference type="PANTHER" id="PTHR46112:SF3">
    <property type="entry name" value="AMINOPEPTIDASE YPDF"/>
    <property type="match status" value="1"/>
</dbReference>
<dbReference type="RefSeq" id="WP_146568566.1">
    <property type="nucleotide sequence ID" value="NZ_SIHJ01000005.1"/>
</dbReference>
<dbReference type="Gene3D" id="3.90.230.10">
    <property type="entry name" value="Creatinase/methionine aminopeptidase superfamily"/>
    <property type="match status" value="1"/>
</dbReference>
<evidence type="ECO:0000256" key="1">
    <source>
        <dbReference type="ARBA" id="ARBA00022670"/>
    </source>
</evidence>
<dbReference type="InterPro" id="IPR036005">
    <property type="entry name" value="Creatinase/aminopeptidase-like"/>
</dbReference>
<accession>A0A5C5UXP0</accession>
<dbReference type="SUPFAM" id="SSF55920">
    <property type="entry name" value="Creatinase/aminopeptidase"/>
    <property type="match status" value="1"/>
</dbReference>
<dbReference type="EMBL" id="SIHJ01000005">
    <property type="protein sequence ID" value="TWT30195.1"/>
    <property type="molecule type" value="Genomic_DNA"/>
</dbReference>
<evidence type="ECO:0000256" key="3">
    <source>
        <dbReference type="ARBA" id="ARBA00022801"/>
    </source>
</evidence>
<keyword evidence="2 5" id="KW-0479">Metal-binding</keyword>
<dbReference type="InterPro" id="IPR029149">
    <property type="entry name" value="Creatin/AminoP/Spt16_N"/>
</dbReference>
<dbReference type="Pfam" id="PF00557">
    <property type="entry name" value="Peptidase_M24"/>
    <property type="match status" value="1"/>
</dbReference>
<feature type="domain" description="Peptidase M24" evidence="6">
    <location>
        <begin position="151"/>
        <end position="357"/>
    </location>
</feature>
<organism evidence="8 9">
    <name type="scientific">Posidoniimonas corsicana</name>
    <dbReference type="NCBI Taxonomy" id="1938618"/>
    <lineage>
        <taxon>Bacteria</taxon>
        <taxon>Pseudomonadati</taxon>
        <taxon>Planctomycetota</taxon>
        <taxon>Planctomycetia</taxon>
        <taxon>Pirellulales</taxon>
        <taxon>Lacipirellulaceae</taxon>
        <taxon>Posidoniimonas</taxon>
    </lineage>
</organism>
<dbReference type="PROSITE" id="PS00491">
    <property type="entry name" value="PROLINE_PEPTIDASE"/>
    <property type="match status" value="1"/>
</dbReference>
<proteinExistence type="inferred from homology"/>
<dbReference type="SUPFAM" id="SSF53092">
    <property type="entry name" value="Creatinase/prolidase N-terminal domain"/>
    <property type="match status" value="1"/>
</dbReference>
<reference evidence="8 9" key="1">
    <citation type="submission" date="2019-02" db="EMBL/GenBank/DDBJ databases">
        <title>Deep-cultivation of Planctomycetes and their phenomic and genomic characterization uncovers novel biology.</title>
        <authorList>
            <person name="Wiegand S."/>
            <person name="Jogler M."/>
            <person name="Boedeker C."/>
            <person name="Pinto D."/>
            <person name="Vollmers J."/>
            <person name="Rivas-Marin E."/>
            <person name="Kohn T."/>
            <person name="Peeters S.H."/>
            <person name="Heuer A."/>
            <person name="Rast P."/>
            <person name="Oberbeckmann S."/>
            <person name="Bunk B."/>
            <person name="Jeske O."/>
            <person name="Meyerdierks A."/>
            <person name="Storesund J.E."/>
            <person name="Kallscheuer N."/>
            <person name="Luecker S."/>
            <person name="Lage O.M."/>
            <person name="Pohl T."/>
            <person name="Merkel B.J."/>
            <person name="Hornburger P."/>
            <person name="Mueller R.-W."/>
            <person name="Bruemmer F."/>
            <person name="Labrenz M."/>
            <person name="Spormann A.M."/>
            <person name="Op Den Camp H."/>
            <person name="Overmann J."/>
            <person name="Amann R."/>
            <person name="Jetten M.S.M."/>
            <person name="Mascher T."/>
            <person name="Medema M.H."/>
            <person name="Devos D.P."/>
            <person name="Kaster A.-K."/>
            <person name="Ovreas L."/>
            <person name="Rohde M."/>
            <person name="Galperin M.Y."/>
            <person name="Jogler C."/>
        </authorList>
    </citation>
    <scope>NUCLEOTIDE SEQUENCE [LARGE SCALE GENOMIC DNA]</scope>
    <source>
        <strain evidence="8 9">KOR34</strain>
    </source>
</reference>
<evidence type="ECO:0000256" key="2">
    <source>
        <dbReference type="ARBA" id="ARBA00022723"/>
    </source>
</evidence>
<dbReference type="InterPro" id="IPR050659">
    <property type="entry name" value="Peptidase_M24B"/>
</dbReference>
<feature type="domain" description="Creatinase N-terminal" evidence="7">
    <location>
        <begin position="11"/>
        <end position="142"/>
    </location>
</feature>
<dbReference type="InterPro" id="IPR000587">
    <property type="entry name" value="Creatinase_N"/>
</dbReference>
<dbReference type="PANTHER" id="PTHR46112">
    <property type="entry name" value="AMINOPEPTIDASE"/>
    <property type="match status" value="1"/>
</dbReference>
<evidence type="ECO:0000256" key="4">
    <source>
        <dbReference type="ARBA" id="ARBA00023049"/>
    </source>
</evidence>
<evidence type="ECO:0000313" key="9">
    <source>
        <dbReference type="Proteomes" id="UP000316714"/>
    </source>
</evidence>
<dbReference type="OrthoDB" id="9806388at2"/>
<dbReference type="InterPro" id="IPR001131">
    <property type="entry name" value="Peptidase_M24B_aminopep-P_CS"/>
</dbReference>
<keyword evidence="4" id="KW-0482">Metalloprotease</keyword>
<protein>
    <submittedName>
        <fullName evidence="8">Putative peptidase</fullName>
        <ecNumber evidence="8">3.4.-.-</ecNumber>
    </submittedName>
</protein>
<name>A0A5C5UXP0_9BACT</name>
<comment type="caution">
    <text evidence="8">The sequence shown here is derived from an EMBL/GenBank/DDBJ whole genome shotgun (WGS) entry which is preliminary data.</text>
</comment>
<dbReference type="Pfam" id="PF01321">
    <property type="entry name" value="Creatinase_N"/>
    <property type="match status" value="1"/>
</dbReference>
<evidence type="ECO:0000259" key="6">
    <source>
        <dbReference type="Pfam" id="PF00557"/>
    </source>
</evidence>
<keyword evidence="3 8" id="KW-0378">Hydrolase</keyword>
<comment type="similarity">
    <text evidence="5">Belongs to the peptidase M24B family.</text>
</comment>
<dbReference type="InterPro" id="IPR000994">
    <property type="entry name" value="Pept_M24"/>
</dbReference>
<dbReference type="GO" id="GO:0008237">
    <property type="term" value="F:metallopeptidase activity"/>
    <property type="evidence" value="ECO:0007669"/>
    <property type="project" value="UniProtKB-KW"/>
</dbReference>
<dbReference type="Proteomes" id="UP000316714">
    <property type="component" value="Unassembled WGS sequence"/>
</dbReference>
<dbReference type="EC" id="3.4.-.-" evidence="8"/>
<keyword evidence="9" id="KW-1185">Reference proteome</keyword>
<evidence type="ECO:0000313" key="8">
    <source>
        <dbReference type="EMBL" id="TWT30195.1"/>
    </source>
</evidence>
<dbReference type="AlphaFoldDB" id="A0A5C5UXP0"/>
<sequence>MPIAPAEYQSRLAKAQRLLVEHDLDALLLPAGTSLRYFTGVGWGLSERFLGLLLPREGEPVYVAPAFEEPKVRELISIEGPLQVWEEHESPFELLAGLLKEQGAGRLAVEGTTPFFMTDALRTSAPGVQLADAAPVVDGCRMQKSAAEIAIIEHAMGVTLDIHRRVRERLNEGMTNTEIVRWMDAEHRAAGADDGSTFAIVAFGESTAYPHGPKGEQRLREGQIVLVDTGCTFEGYHSDLTRTYVFGEPTARHREVWEIEHEAQAAAFAAAQPGAPCEAVDAAARAVIERHGLGPGYQTPGLPHRTGHGLGMDIHEAPYLVRGNQTPLAEGMIASIEPMICVYGELGVRLEDHFVVTPDGPRWLSRPSESIDRPFE</sequence>